<feature type="region of interest" description="Disordered" evidence="1">
    <location>
        <begin position="379"/>
        <end position="401"/>
    </location>
</feature>
<evidence type="ECO:0000256" key="1">
    <source>
        <dbReference type="SAM" id="MobiDB-lite"/>
    </source>
</evidence>
<feature type="transmembrane region" description="Helical" evidence="2">
    <location>
        <begin position="47"/>
        <end position="68"/>
    </location>
</feature>
<dbReference type="Pfam" id="PF10646">
    <property type="entry name" value="Germane"/>
    <property type="match status" value="1"/>
</dbReference>
<dbReference type="Proteomes" id="UP001597273">
    <property type="component" value="Unassembled WGS sequence"/>
</dbReference>
<accession>A0ABW4QGB3</accession>
<keyword evidence="2" id="KW-0812">Transmembrane</keyword>
<name>A0ABW4QGB3_9BACL</name>
<evidence type="ECO:0000256" key="2">
    <source>
        <dbReference type="SAM" id="Phobius"/>
    </source>
</evidence>
<dbReference type="EMBL" id="JBHUFW010000004">
    <property type="protein sequence ID" value="MFD1862602.1"/>
    <property type="molecule type" value="Genomic_DNA"/>
</dbReference>
<dbReference type="SMART" id="SM00909">
    <property type="entry name" value="Germane"/>
    <property type="match status" value="1"/>
</dbReference>
<comment type="caution">
    <text evidence="4">The sequence shown here is derived from an EMBL/GenBank/DDBJ whole genome shotgun (WGS) entry which is preliminary data.</text>
</comment>
<feature type="domain" description="GerMN" evidence="3">
    <location>
        <begin position="298"/>
        <end position="379"/>
    </location>
</feature>
<dbReference type="RefSeq" id="WP_204892362.1">
    <property type="nucleotide sequence ID" value="NZ_JBHUFW010000004.1"/>
</dbReference>
<keyword evidence="2" id="KW-1133">Transmembrane helix</keyword>
<organism evidence="4 5">
    <name type="scientific">Planococcus chinensis</name>
    <dbReference type="NCBI Taxonomy" id="272917"/>
    <lineage>
        <taxon>Bacteria</taxon>
        <taxon>Bacillati</taxon>
        <taxon>Bacillota</taxon>
        <taxon>Bacilli</taxon>
        <taxon>Bacillales</taxon>
        <taxon>Caryophanaceae</taxon>
        <taxon>Planococcus</taxon>
    </lineage>
</organism>
<evidence type="ECO:0000313" key="4">
    <source>
        <dbReference type="EMBL" id="MFD1862602.1"/>
    </source>
</evidence>
<protein>
    <submittedName>
        <fullName evidence="4">GerMN domain-containing protein</fullName>
    </submittedName>
</protein>
<feature type="region of interest" description="Disordered" evidence="1">
    <location>
        <begin position="79"/>
        <end position="124"/>
    </location>
</feature>
<proteinExistence type="predicted"/>
<evidence type="ECO:0000313" key="5">
    <source>
        <dbReference type="Proteomes" id="UP001597273"/>
    </source>
</evidence>
<dbReference type="InterPro" id="IPR019606">
    <property type="entry name" value="GerMN"/>
</dbReference>
<sequence length="401" mass="43882">MPNNKWDDEHIENLLRDFPTIKDHRTKEEVQRRLEKKAPLQSQPKRWLPYLVAALAFITISFLVASILDQNSRDSALFSTSSDEAAEGSDAESTAATDAGGEAPAEESEGGSEESSENAFTINNQESARTAVYAGDEEGFTPFSIGLTENALVIPVTFLIPDQQIAEDFPDTTPTSVDLYNKYASEINEQSIGFTDYHPYLGTLSMEGDTVKHVLPSDHQYDQASASIEVYIASLKETFRDAKTIVVENEDGTPVEFSQVGPLEPIDAQEGNLAYYAHTTEAGETYLVPAYGMPQASAKEAIEALQSSPSDLHVGTIPEDSEITVTEADELVTVQFTTEFDLESLDGPAADRLLDSLALTAKSFGKRVQVDNTKQDQWAGFDLSEPLPEPVAPNEAQWKSK</sequence>
<keyword evidence="2" id="KW-0472">Membrane</keyword>
<gene>
    <name evidence="4" type="ORF">ACFSDB_06645</name>
</gene>
<feature type="compositionally biased region" description="Acidic residues" evidence="1">
    <location>
        <begin position="104"/>
        <end position="116"/>
    </location>
</feature>
<evidence type="ECO:0000259" key="3">
    <source>
        <dbReference type="SMART" id="SM00909"/>
    </source>
</evidence>
<reference evidence="5" key="1">
    <citation type="journal article" date="2019" name="Int. J. Syst. Evol. Microbiol.">
        <title>The Global Catalogue of Microorganisms (GCM) 10K type strain sequencing project: providing services to taxonomists for standard genome sequencing and annotation.</title>
        <authorList>
            <consortium name="The Broad Institute Genomics Platform"/>
            <consortium name="The Broad Institute Genome Sequencing Center for Infectious Disease"/>
            <person name="Wu L."/>
            <person name="Ma J."/>
        </authorList>
    </citation>
    <scope>NUCLEOTIDE SEQUENCE [LARGE SCALE GENOMIC DNA]</scope>
    <source>
        <strain evidence="5">CGMCC 1.15475</strain>
    </source>
</reference>
<keyword evidence="5" id="KW-1185">Reference proteome</keyword>